<dbReference type="GO" id="GO:0030163">
    <property type="term" value="P:protein catabolic process"/>
    <property type="evidence" value="ECO:0007669"/>
    <property type="project" value="InterPro"/>
</dbReference>
<dbReference type="PANTHER" id="PTHR10046">
    <property type="entry name" value="ATP DEPENDENT LON PROTEASE FAMILY MEMBER"/>
    <property type="match status" value="1"/>
</dbReference>
<proteinExistence type="inferred from homology"/>
<dbReference type="InterPro" id="IPR027065">
    <property type="entry name" value="Lon_Prtase"/>
</dbReference>
<organism evidence="4 5">
    <name type="scientific">Vibrio penaeicida</name>
    <dbReference type="NCBI Taxonomy" id="104609"/>
    <lineage>
        <taxon>Bacteria</taxon>
        <taxon>Pseudomonadati</taxon>
        <taxon>Pseudomonadota</taxon>
        <taxon>Gammaproteobacteria</taxon>
        <taxon>Vibrionales</taxon>
        <taxon>Vibrionaceae</taxon>
        <taxon>Vibrio</taxon>
    </lineage>
</organism>
<comment type="caution">
    <text evidence="4">The sequence shown here is derived from an EMBL/GenBank/DDBJ whole genome shotgun (WGS) entry which is preliminary data.</text>
</comment>
<sequence length="553" mass="61478">MQQTWQNVTPQYEDYNSLFEQFETLNSQSFLTMQPRFSSALARFDKLSNLTRVLLVNGPDNAIYRQIMLHSFQELQQSGDLDNKPVVKTETVDPKDIFGSFESEDGEVTRLNEGLLHQANGGYLLVSANLLLANPSSWLKLKSALLGEAFSLLSTSSKQLPNETPHRTVDVKLIVLGDRSQMGDLDYMDVDMGSDFCMFSELEPDYRINNESIEKYLGYVKYLISHYSLPSLNVSGIQELLRAGARECEDQQFFPLSPLWHNSLLSEAAIESGSEIIEGVHIKAALASRYFSESYLPKRALEDILDGQVVIETEGEQIGQVNGLTVVDVAGHPVSYGEPARISCVMHFGDGDISDVERKADLAGNIHAKGMMIMQAFVSRALDLEEPLPYSASIVFEQSYCETDGDSASLAQLCSFLSALAEVPINQQIAVTGAVDQFGRVQAVGGLNEKIEGFFDVCAHQGLSGGQGVILPLTNLKHLVLKDEVVEAIKEKKFHIWTVESVDQALPLLTGKEFRGDGENTILAKIIERLENFDKPEQGNRLIDRIKQWFDHN</sequence>
<keyword evidence="2" id="KW-0720">Serine protease</keyword>
<evidence type="ECO:0000259" key="3">
    <source>
        <dbReference type="PROSITE" id="PS51786"/>
    </source>
</evidence>
<dbReference type="InterPro" id="IPR014721">
    <property type="entry name" value="Ribsml_uS5_D2-typ_fold_subgr"/>
</dbReference>
<dbReference type="EC" id="3.4.21.53" evidence="2"/>
<name>A0AAV5NJF4_9VIBR</name>
<dbReference type="InterPro" id="IPR027417">
    <property type="entry name" value="P-loop_NTPase"/>
</dbReference>
<dbReference type="GO" id="GO:0006508">
    <property type="term" value="P:proteolysis"/>
    <property type="evidence" value="ECO:0007669"/>
    <property type="project" value="UniProtKB-KW"/>
</dbReference>
<dbReference type="Pfam" id="PF05362">
    <property type="entry name" value="Lon_C"/>
    <property type="match status" value="1"/>
</dbReference>
<feature type="domain" description="Lon proteolytic" evidence="3">
    <location>
        <begin position="315"/>
        <end position="512"/>
    </location>
</feature>
<dbReference type="Gene3D" id="3.30.230.10">
    <property type="match status" value="1"/>
</dbReference>
<dbReference type="InterPro" id="IPR008269">
    <property type="entry name" value="Lon_proteolytic"/>
</dbReference>
<keyword evidence="1 2" id="KW-0645">Protease</keyword>
<protein>
    <recommendedName>
        <fullName evidence="2">endopeptidase La</fullName>
        <ecNumber evidence="2">3.4.21.53</ecNumber>
    </recommendedName>
</protein>
<dbReference type="InterPro" id="IPR041699">
    <property type="entry name" value="AAA_32"/>
</dbReference>
<dbReference type="GO" id="GO:0004252">
    <property type="term" value="F:serine-type endopeptidase activity"/>
    <property type="evidence" value="ECO:0007669"/>
    <property type="project" value="UniProtKB-UniRule"/>
</dbReference>
<evidence type="ECO:0000313" key="4">
    <source>
        <dbReference type="EMBL" id="GLQ70738.1"/>
    </source>
</evidence>
<comment type="catalytic activity">
    <reaction evidence="2">
        <text>Hydrolysis of proteins in presence of ATP.</text>
        <dbReference type="EC" id="3.4.21.53"/>
    </reaction>
</comment>
<comment type="similarity">
    <text evidence="2">Belongs to the peptidase S16 family.</text>
</comment>
<feature type="active site" evidence="2">
    <location>
        <position position="450"/>
    </location>
</feature>
<dbReference type="InterPro" id="IPR020568">
    <property type="entry name" value="Ribosomal_Su5_D2-typ_SF"/>
</dbReference>
<dbReference type="SUPFAM" id="SSF54211">
    <property type="entry name" value="Ribosomal protein S5 domain 2-like"/>
    <property type="match status" value="1"/>
</dbReference>
<dbReference type="GO" id="GO:0005524">
    <property type="term" value="F:ATP binding"/>
    <property type="evidence" value="ECO:0007669"/>
    <property type="project" value="InterPro"/>
</dbReference>
<reference evidence="5" key="1">
    <citation type="journal article" date="2019" name="Int. J. Syst. Evol. Microbiol.">
        <title>The Global Catalogue of Microorganisms (GCM) 10K type strain sequencing project: providing services to taxonomists for standard genome sequencing and annotation.</title>
        <authorList>
            <consortium name="The Broad Institute Genomics Platform"/>
            <consortium name="The Broad Institute Genome Sequencing Center for Infectious Disease"/>
            <person name="Wu L."/>
            <person name="Ma J."/>
        </authorList>
    </citation>
    <scope>NUCLEOTIDE SEQUENCE [LARGE SCALE GENOMIC DNA]</scope>
    <source>
        <strain evidence="5">NBRC 15640</strain>
    </source>
</reference>
<dbReference type="Proteomes" id="UP001156690">
    <property type="component" value="Unassembled WGS sequence"/>
</dbReference>
<dbReference type="PRINTS" id="PR00830">
    <property type="entry name" value="ENDOLAPTASE"/>
</dbReference>
<dbReference type="GO" id="GO:0004176">
    <property type="term" value="F:ATP-dependent peptidase activity"/>
    <property type="evidence" value="ECO:0007669"/>
    <property type="project" value="UniProtKB-UniRule"/>
</dbReference>
<gene>
    <name evidence="4" type="ORF">GCM10007932_00980</name>
</gene>
<dbReference type="RefSeq" id="WP_126608979.1">
    <property type="nucleotide sequence ID" value="NZ_AP025144.1"/>
</dbReference>
<keyword evidence="2" id="KW-0378">Hydrolase</keyword>
<evidence type="ECO:0000313" key="5">
    <source>
        <dbReference type="Proteomes" id="UP001156690"/>
    </source>
</evidence>
<dbReference type="PROSITE" id="PS51786">
    <property type="entry name" value="LON_PROTEOLYTIC"/>
    <property type="match status" value="1"/>
</dbReference>
<dbReference type="Pfam" id="PF13654">
    <property type="entry name" value="AAA_32"/>
    <property type="match status" value="1"/>
</dbReference>
<keyword evidence="5" id="KW-1185">Reference proteome</keyword>
<evidence type="ECO:0000256" key="2">
    <source>
        <dbReference type="PROSITE-ProRule" id="PRU01122"/>
    </source>
</evidence>
<dbReference type="Gene3D" id="3.40.50.300">
    <property type="entry name" value="P-loop containing nucleotide triphosphate hydrolases"/>
    <property type="match status" value="1"/>
</dbReference>
<evidence type="ECO:0000256" key="1">
    <source>
        <dbReference type="ARBA" id="ARBA00022670"/>
    </source>
</evidence>
<accession>A0AAV5NJF4</accession>
<dbReference type="EMBL" id="BSNX01000001">
    <property type="protein sequence ID" value="GLQ70738.1"/>
    <property type="molecule type" value="Genomic_DNA"/>
</dbReference>
<feature type="active site" evidence="2">
    <location>
        <position position="407"/>
    </location>
</feature>
<dbReference type="AlphaFoldDB" id="A0AAV5NJF4"/>